<keyword evidence="3" id="KW-1185">Reference proteome</keyword>
<reference evidence="2 3" key="1">
    <citation type="journal article" date="2010" name="DNA Res.">
        <title>Genome sequence of Kitasatospora setae NBRC 14216T: an evolutionary snapshot of the family Streptomycetaceae.</title>
        <authorList>
            <person name="Ichikawa N."/>
            <person name="Oguchi A."/>
            <person name="Ikeda H."/>
            <person name="Ishikawa J."/>
            <person name="Kitani S."/>
            <person name="Watanabe Y."/>
            <person name="Nakamura S."/>
            <person name="Katano Y."/>
            <person name="Kishi E."/>
            <person name="Sasagawa M."/>
            <person name="Ankai A."/>
            <person name="Fukui S."/>
            <person name="Hashimoto Y."/>
            <person name="Kamata S."/>
            <person name="Otoguro M."/>
            <person name="Tanikawa S."/>
            <person name="Nihira T."/>
            <person name="Horinouchi S."/>
            <person name="Ohnishi Y."/>
            <person name="Hayakawa M."/>
            <person name="Kuzuyama T."/>
            <person name="Arisawa A."/>
            <person name="Nomoto F."/>
            <person name="Miura H."/>
            <person name="Takahashi Y."/>
            <person name="Fujita N."/>
        </authorList>
    </citation>
    <scope>NUCLEOTIDE SEQUENCE [LARGE SCALE GENOMIC DNA]</scope>
    <source>
        <strain evidence="3">ATCC 33774 / DSM 43861 / JCM 3304 / KCC A-0304 / NBRC 14216 / KM-6054</strain>
    </source>
</reference>
<evidence type="ECO:0000313" key="3">
    <source>
        <dbReference type="Proteomes" id="UP000007076"/>
    </source>
</evidence>
<sequence>MSGRVLALRGDAPVGERRSRRSSEGVMAGERSEDLPGPSRPVGRAAAERIESALLSALRHSPFLEPGTGLPAPVPAAAGS</sequence>
<protein>
    <submittedName>
        <fullName evidence="2">Uncharacterized protein</fullName>
    </submittedName>
</protein>
<gene>
    <name evidence="2" type="ordered locus">KSE_01120</name>
</gene>
<dbReference type="KEGG" id="ksk:KSE_01120"/>
<name>E4N432_KITSK</name>
<accession>E4N432</accession>
<evidence type="ECO:0000313" key="2">
    <source>
        <dbReference type="EMBL" id="BAJ25963.1"/>
    </source>
</evidence>
<organism evidence="2 3">
    <name type="scientific">Kitasatospora setae (strain ATCC 33774 / DSM 43861 / JCM 3304 / KCC A-0304 / NBRC 14216 / KM-6054)</name>
    <name type="common">Streptomyces setae</name>
    <dbReference type="NCBI Taxonomy" id="452652"/>
    <lineage>
        <taxon>Bacteria</taxon>
        <taxon>Bacillati</taxon>
        <taxon>Actinomycetota</taxon>
        <taxon>Actinomycetes</taxon>
        <taxon>Kitasatosporales</taxon>
        <taxon>Streptomycetaceae</taxon>
        <taxon>Kitasatospora</taxon>
    </lineage>
</organism>
<dbReference type="HOGENOM" id="CLU_2585064_0_0_11"/>
<dbReference type="Proteomes" id="UP000007076">
    <property type="component" value="Chromosome"/>
</dbReference>
<feature type="compositionally biased region" description="Basic and acidic residues" evidence="1">
    <location>
        <begin position="14"/>
        <end position="23"/>
    </location>
</feature>
<dbReference type="EMBL" id="AP010968">
    <property type="protein sequence ID" value="BAJ25963.1"/>
    <property type="molecule type" value="Genomic_DNA"/>
</dbReference>
<feature type="region of interest" description="Disordered" evidence="1">
    <location>
        <begin position="1"/>
        <end position="45"/>
    </location>
</feature>
<dbReference type="AlphaFoldDB" id="E4N432"/>
<proteinExistence type="predicted"/>
<dbReference type="STRING" id="452652.KSE_01120"/>
<evidence type="ECO:0000256" key="1">
    <source>
        <dbReference type="SAM" id="MobiDB-lite"/>
    </source>
</evidence>